<feature type="compositionally biased region" description="Basic and acidic residues" evidence="1">
    <location>
        <begin position="1"/>
        <end position="18"/>
    </location>
</feature>
<feature type="compositionally biased region" description="Polar residues" evidence="1">
    <location>
        <begin position="83"/>
        <end position="108"/>
    </location>
</feature>
<dbReference type="Proteomes" id="UP000759131">
    <property type="component" value="Unassembled WGS sequence"/>
</dbReference>
<evidence type="ECO:0000313" key="2">
    <source>
        <dbReference type="EMBL" id="CAD7650906.1"/>
    </source>
</evidence>
<feature type="compositionally biased region" description="Acidic residues" evidence="1">
    <location>
        <begin position="19"/>
        <end position="39"/>
    </location>
</feature>
<gene>
    <name evidence="2" type="ORF">OSB1V03_LOCUS23086</name>
</gene>
<evidence type="ECO:0000313" key="3">
    <source>
        <dbReference type="Proteomes" id="UP000759131"/>
    </source>
</evidence>
<organism evidence="2">
    <name type="scientific">Medioppia subpectinata</name>
    <dbReference type="NCBI Taxonomy" id="1979941"/>
    <lineage>
        <taxon>Eukaryota</taxon>
        <taxon>Metazoa</taxon>
        <taxon>Ecdysozoa</taxon>
        <taxon>Arthropoda</taxon>
        <taxon>Chelicerata</taxon>
        <taxon>Arachnida</taxon>
        <taxon>Acari</taxon>
        <taxon>Acariformes</taxon>
        <taxon>Sarcoptiformes</taxon>
        <taxon>Oribatida</taxon>
        <taxon>Brachypylina</taxon>
        <taxon>Oppioidea</taxon>
        <taxon>Oppiidae</taxon>
        <taxon>Medioppia</taxon>
    </lineage>
</organism>
<dbReference type="EMBL" id="CAJPIZ010054417">
    <property type="protein sequence ID" value="CAG2123141.1"/>
    <property type="molecule type" value="Genomic_DNA"/>
</dbReference>
<keyword evidence="3" id="KW-1185">Reference proteome</keyword>
<feature type="region of interest" description="Disordered" evidence="1">
    <location>
        <begin position="1"/>
        <end position="108"/>
    </location>
</feature>
<name>A0A7R9M1Y0_9ACAR</name>
<protein>
    <submittedName>
        <fullName evidence="2">Uncharacterized protein</fullName>
    </submittedName>
</protein>
<sequence length="108" mass="12093">MRTLLEEQFSREDHHLSEESEEELSNEKDDSVDEVEDINIEMNESKSDEHNSDENDRQCNSNNETNVEPLARRHARELATHCTAGTPSALSSGYGSQPLTSTPASSED</sequence>
<dbReference type="AlphaFoldDB" id="A0A7R9M1Y0"/>
<feature type="non-terminal residue" evidence="2">
    <location>
        <position position="108"/>
    </location>
</feature>
<reference evidence="2" key="1">
    <citation type="submission" date="2020-11" db="EMBL/GenBank/DDBJ databases">
        <authorList>
            <person name="Tran Van P."/>
        </authorList>
    </citation>
    <scope>NUCLEOTIDE SEQUENCE</scope>
</reference>
<proteinExistence type="predicted"/>
<feature type="compositionally biased region" description="Basic and acidic residues" evidence="1">
    <location>
        <begin position="43"/>
        <end position="57"/>
    </location>
</feature>
<dbReference type="EMBL" id="OC908992">
    <property type="protein sequence ID" value="CAD7650906.1"/>
    <property type="molecule type" value="Genomic_DNA"/>
</dbReference>
<evidence type="ECO:0000256" key="1">
    <source>
        <dbReference type="SAM" id="MobiDB-lite"/>
    </source>
</evidence>
<accession>A0A7R9M1Y0</accession>